<dbReference type="Proteomes" id="UP000824120">
    <property type="component" value="Chromosome 8"/>
</dbReference>
<dbReference type="AlphaFoldDB" id="A0A9J5XR77"/>
<evidence type="ECO:0000313" key="3">
    <source>
        <dbReference type="Proteomes" id="UP000824120"/>
    </source>
</evidence>
<feature type="transmembrane region" description="Helical" evidence="1">
    <location>
        <begin position="17"/>
        <end position="35"/>
    </location>
</feature>
<feature type="non-terminal residue" evidence="2">
    <location>
        <position position="1"/>
    </location>
</feature>
<name>A0A9J5XR77_SOLCO</name>
<proteinExistence type="predicted"/>
<evidence type="ECO:0000256" key="1">
    <source>
        <dbReference type="SAM" id="Phobius"/>
    </source>
</evidence>
<keyword evidence="1" id="KW-0812">Transmembrane</keyword>
<sequence length="86" mass="9765">MIEFHGLIQGDPLSSSLFILSIEISIKYLGFLIITCRKGIEKFSDMVNMAITIKHVLLALPIHILVVVTLPNFTLDLIENFIVEYF</sequence>
<evidence type="ECO:0000313" key="2">
    <source>
        <dbReference type="EMBL" id="KAG5590293.1"/>
    </source>
</evidence>
<keyword evidence="3" id="KW-1185">Reference proteome</keyword>
<protein>
    <submittedName>
        <fullName evidence="2">Uncharacterized protein</fullName>
    </submittedName>
</protein>
<keyword evidence="1" id="KW-0472">Membrane</keyword>
<organism evidence="2 3">
    <name type="scientific">Solanum commersonii</name>
    <name type="common">Commerson's wild potato</name>
    <name type="synonym">Commerson's nightshade</name>
    <dbReference type="NCBI Taxonomy" id="4109"/>
    <lineage>
        <taxon>Eukaryota</taxon>
        <taxon>Viridiplantae</taxon>
        <taxon>Streptophyta</taxon>
        <taxon>Embryophyta</taxon>
        <taxon>Tracheophyta</taxon>
        <taxon>Spermatophyta</taxon>
        <taxon>Magnoliopsida</taxon>
        <taxon>eudicotyledons</taxon>
        <taxon>Gunneridae</taxon>
        <taxon>Pentapetalae</taxon>
        <taxon>asterids</taxon>
        <taxon>lamiids</taxon>
        <taxon>Solanales</taxon>
        <taxon>Solanaceae</taxon>
        <taxon>Solanoideae</taxon>
        <taxon>Solaneae</taxon>
        <taxon>Solanum</taxon>
    </lineage>
</organism>
<gene>
    <name evidence="2" type="ORF">H5410_040807</name>
</gene>
<dbReference type="EMBL" id="JACXVP010000008">
    <property type="protein sequence ID" value="KAG5590293.1"/>
    <property type="molecule type" value="Genomic_DNA"/>
</dbReference>
<accession>A0A9J5XR77</accession>
<comment type="caution">
    <text evidence="2">The sequence shown here is derived from an EMBL/GenBank/DDBJ whole genome shotgun (WGS) entry which is preliminary data.</text>
</comment>
<keyword evidence="1" id="KW-1133">Transmembrane helix</keyword>
<feature type="transmembrane region" description="Helical" evidence="1">
    <location>
        <begin position="56"/>
        <end position="75"/>
    </location>
</feature>
<reference evidence="2 3" key="1">
    <citation type="submission" date="2020-09" db="EMBL/GenBank/DDBJ databases">
        <title>De no assembly of potato wild relative species, Solanum commersonii.</title>
        <authorList>
            <person name="Cho K."/>
        </authorList>
    </citation>
    <scope>NUCLEOTIDE SEQUENCE [LARGE SCALE GENOMIC DNA]</scope>
    <source>
        <strain evidence="2">LZ3.2</strain>
        <tissue evidence="2">Leaf</tissue>
    </source>
</reference>